<dbReference type="PROSITE" id="PS51257">
    <property type="entry name" value="PROKAR_LIPOPROTEIN"/>
    <property type="match status" value="1"/>
</dbReference>
<evidence type="ECO:0000313" key="1">
    <source>
        <dbReference type="EMBL" id="EJW99770.1"/>
    </source>
</evidence>
<name>J9CI87_9ZZZZ</name>
<feature type="non-terminal residue" evidence="1">
    <location>
        <position position="60"/>
    </location>
</feature>
<dbReference type="AlphaFoldDB" id="J9CI87"/>
<comment type="caution">
    <text evidence="1">The sequence shown here is derived from an EMBL/GenBank/DDBJ whole genome shotgun (WGS) entry which is preliminary data.</text>
</comment>
<reference evidence="1" key="1">
    <citation type="journal article" date="2012" name="PLoS ONE">
        <title>Gene sets for utilization of primary and secondary nutrition supplies in the distal gut of endangered iberian lynx.</title>
        <authorList>
            <person name="Alcaide M."/>
            <person name="Messina E."/>
            <person name="Richter M."/>
            <person name="Bargiela R."/>
            <person name="Peplies J."/>
            <person name="Huws S.A."/>
            <person name="Newbold C.J."/>
            <person name="Golyshin P.N."/>
            <person name="Simon M.A."/>
            <person name="Lopez G."/>
            <person name="Yakimov M.M."/>
            <person name="Ferrer M."/>
        </authorList>
    </citation>
    <scope>NUCLEOTIDE SEQUENCE</scope>
</reference>
<organism evidence="1">
    <name type="scientific">gut metagenome</name>
    <dbReference type="NCBI Taxonomy" id="749906"/>
    <lineage>
        <taxon>unclassified sequences</taxon>
        <taxon>metagenomes</taxon>
        <taxon>organismal metagenomes</taxon>
    </lineage>
</organism>
<proteinExistence type="predicted"/>
<gene>
    <name evidence="1" type="ORF">EVA_12122</name>
</gene>
<accession>J9CI87</accession>
<dbReference type="EMBL" id="AMCI01003659">
    <property type="protein sequence ID" value="EJW99770.1"/>
    <property type="molecule type" value="Genomic_DNA"/>
</dbReference>
<sequence>MKRMNRYKLLAMAFGLLSMTSCDFEEVNTNPFEMTEEEGLMDGYVIGGLLTSMEKTVFPT</sequence>
<protein>
    <submittedName>
        <fullName evidence="1">Uncharacterized protein</fullName>
    </submittedName>
</protein>